<evidence type="ECO:0000256" key="6">
    <source>
        <dbReference type="SAM" id="MobiDB-lite"/>
    </source>
</evidence>
<feature type="domain" description="HTH myb-type" evidence="9">
    <location>
        <begin position="12"/>
        <end position="66"/>
    </location>
</feature>
<feature type="compositionally biased region" description="Polar residues" evidence="6">
    <location>
        <begin position="169"/>
        <end position="205"/>
    </location>
</feature>
<dbReference type="CDD" id="cd00167">
    <property type="entry name" value="SANT"/>
    <property type="match status" value="1"/>
</dbReference>
<proteinExistence type="predicted"/>
<evidence type="ECO:0000313" key="11">
    <source>
        <dbReference type="Proteomes" id="UP001491310"/>
    </source>
</evidence>
<dbReference type="EMBL" id="JALJOT010000003">
    <property type="protein sequence ID" value="KAK9916989.1"/>
    <property type="molecule type" value="Genomic_DNA"/>
</dbReference>
<gene>
    <name evidence="10" type="ORF">WJX75_009549</name>
</gene>
<feature type="compositionally biased region" description="Low complexity" evidence="6">
    <location>
        <begin position="522"/>
        <end position="531"/>
    </location>
</feature>
<dbReference type="PROSITE" id="PS51294">
    <property type="entry name" value="HTH_MYB"/>
    <property type="match status" value="1"/>
</dbReference>
<dbReference type="InterPro" id="IPR009057">
    <property type="entry name" value="Homeodomain-like_sf"/>
</dbReference>
<reference evidence="10 11" key="1">
    <citation type="journal article" date="2024" name="Nat. Commun.">
        <title>Phylogenomics reveals the evolutionary origins of lichenization in chlorophyte algae.</title>
        <authorList>
            <person name="Puginier C."/>
            <person name="Libourel C."/>
            <person name="Otte J."/>
            <person name="Skaloud P."/>
            <person name="Haon M."/>
            <person name="Grisel S."/>
            <person name="Petersen M."/>
            <person name="Berrin J.G."/>
            <person name="Delaux P.M."/>
            <person name="Dal Grande F."/>
            <person name="Keller J."/>
        </authorList>
    </citation>
    <scope>NUCLEOTIDE SEQUENCE [LARGE SCALE GENOMIC DNA]</scope>
    <source>
        <strain evidence="10 11">SAG 216-7</strain>
    </source>
</reference>
<dbReference type="SMART" id="SM00717">
    <property type="entry name" value="SANT"/>
    <property type="match status" value="1"/>
</dbReference>
<dbReference type="Proteomes" id="UP001491310">
    <property type="component" value="Unassembled WGS sequence"/>
</dbReference>
<keyword evidence="4" id="KW-0539">Nucleus</keyword>
<evidence type="ECO:0000259" key="7">
    <source>
        <dbReference type="PROSITE" id="PS50090"/>
    </source>
</evidence>
<dbReference type="PROSITE" id="PS51293">
    <property type="entry name" value="SANT"/>
    <property type="match status" value="1"/>
</dbReference>
<accession>A0ABR2YYK5</accession>
<evidence type="ECO:0000256" key="3">
    <source>
        <dbReference type="ARBA" id="ARBA00023163"/>
    </source>
</evidence>
<keyword evidence="5" id="KW-0175">Coiled coil</keyword>
<name>A0ABR2YYK5_9CHLO</name>
<protein>
    <submittedName>
        <fullName evidence="10">Uncharacterized protein</fullName>
    </submittedName>
</protein>
<evidence type="ECO:0000259" key="8">
    <source>
        <dbReference type="PROSITE" id="PS51293"/>
    </source>
</evidence>
<evidence type="ECO:0000313" key="10">
    <source>
        <dbReference type="EMBL" id="KAK9916989.1"/>
    </source>
</evidence>
<evidence type="ECO:0000259" key="9">
    <source>
        <dbReference type="PROSITE" id="PS51294"/>
    </source>
</evidence>
<keyword evidence="1" id="KW-0805">Transcription regulation</keyword>
<feature type="compositionally biased region" description="Low complexity" evidence="6">
    <location>
        <begin position="113"/>
        <end position="150"/>
    </location>
</feature>
<dbReference type="PANTHER" id="PTHR12802:SF155">
    <property type="entry name" value="DEUBIQUITINASE MYSM1"/>
    <property type="match status" value="1"/>
</dbReference>
<feature type="region of interest" description="Disordered" evidence="6">
    <location>
        <begin position="522"/>
        <end position="543"/>
    </location>
</feature>
<sequence length="543" mass="57881">MTDAPPTRKPYRITKQREKWSDSEHQRFVEAVEKYGRDWKLIVEHVGTRSVAQVRSHAQKFFLKLEKSGQVAVVPPPRPKKRAAKPYPVQDRGEERRKSKRSRTSTSNTSAHSQPSQTKGGPPSPSSSPSNGRSSPRSAATAATLATSSRCRPMRASRTTRSLAHAASKGSSQDLEGNGSNIASANESNNDYSEDPSATQENSGLSTGGAELDLHFCAPAATSLSAPEAAPSPRVKTETPDYGKLYSIVNVLFDSAGAANEEKNHKQMMEQLEPLQRKELLAMMDRLTGNLRNTQKLEQIKAELKAKSCSPTPQQPQPLLAPSPAPAAPARASRLDHAASMALMPSTACLPMPQNVSEEPLALMQPLPGSQGTALLQPLPCAQQCSFSPMLPPPLSDACELVHCVSGAGSSVGSLGVDASALLQQNEQEQSITEQLLNDGSEQGGGIGQGIFDIQQSSELDDAGLQLPKQSSLGGNTPLDTCLAQLGSGADPTVPESEDFLDSWKIGSSDPVWQTLDMQQVSPAAPTSPSSITRDTNGSMFVF</sequence>
<dbReference type="PANTHER" id="PTHR12802">
    <property type="entry name" value="SWI/SNF COMPLEX-RELATED"/>
    <property type="match status" value="1"/>
</dbReference>
<dbReference type="NCBIfam" id="TIGR01557">
    <property type="entry name" value="myb_SHAQKYF"/>
    <property type="match status" value="1"/>
</dbReference>
<evidence type="ECO:0000256" key="5">
    <source>
        <dbReference type="SAM" id="Coils"/>
    </source>
</evidence>
<evidence type="ECO:0000256" key="1">
    <source>
        <dbReference type="ARBA" id="ARBA00023015"/>
    </source>
</evidence>
<feature type="coiled-coil region" evidence="5">
    <location>
        <begin position="258"/>
        <end position="297"/>
    </location>
</feature>
<feature type="domain" description="Myb-like" evidence="7">
    <location>
        <begin position="12"/>
        <end position="62"/>
    </location>
</feature>
<dbReference type="Pfam" id="PF00249">
    <property type="entry name" value="Myb_DNA-binding"/>
    <property type="match status" value="1"/>
</dbReference>
<dbReference type="InterPro" id="IPR001005">
    <property type="entry name" value="SANT/Myb"/>
</dbReference>
<dbReference type="PROSITE" id="PS50090">
    <property type="entry name" value="MYB_LIKE"/>
    <property type="match status" value="1"/>
</dbReference>
<evidence type="ECO:0000256" key="4">
    <source>
        <dbReference type="ARBA" id="ARBA00023242"/>
    </source>
</evidence>
<feature type="region of interest" description="Disordered" evidence="6">
    <location>
        <begin position="72"/>
        <end position="210"/>
    </location>
</feature>
<feature type="region of interest" description="Disordered" evidence="6">
    <location>
        <begin position="305"/>
        <end position="328"/>
    </location>
</feature>
<dbReference type="Gene3D" id="1.10.10.60">
    <property type="entry name" value="Homeodomain-like"/>
    <property type="match status" value="1"/>
</dbReference>
<dbReference type="InterPro" id="IPR017884">
    <property type="entry name" value="SANT_dom"/>
</dbReference>
<feature type="compositionally biased region" description="Polar residues" evidence="6">
    <location>
        <begin position="532"/>
        <end position="543"/>
    </location>
</feature>
<organism evidence="10 11">
    <name type="scientific">Coccomyxa subellipsoidea</name>
    <dbReference type="NCBI Taxonomy" id="248742"/>
    <lineage>
        <taxon>Eukaryota</taxon>
        <taxon>Viridiplantae</taxon>
        <taxon>Chlorophyta</taxon>
        <taxon>core chlorophytes</taxon>
        <taxon>Trebouxiophyceae</taxon>
        <taxon>Trebouxiophyceae incertae sedis</taxon>
        <taxon>Coccomyxaceae</taxon>
        <taxon>Coccomyxa</taxon>
    </lineage>
</organism>
<keyword evidence="2" id="KW-0238">DNA-binding</keyword>
<evidence type="ECO:0000256" key="2">
    <source>
        <dbReference type="ARBA" id="ARBA00023125"/>
    </source>
</evidence>
<dbReference type="SUPFAM" id="SSF46689">
    <property type="entry name" value="Homeodomain-like"/>
    <property type="match status" value="1"/>
</dbReference>
<feature type="domain" description="SANT" evidence="8">
    <location>
        <begin position="15"/>
        <end position="66"/>
    </location>
</feature>
<dbReference type="InterPro" id="IPR017930">
    <property type="entry name" value="Myb_dom"/>
</dbReference>
<keyword evidence="11" id="KW-1185">Reference proteome</keyword>
<keyword evidence="3" id="KW-0804">Transcription</keyword>
<dbReference type="InterPro" id="IPR006447">
    <property type="entry name" value="Myb_dom_plants"/>
</dbReference>
<comment type="caution">
    <text evidence="10">The sequence shown here is derived from an EMBL/GenBank/DDBJ whole genome shotgun (WGS) entry which is preliminary data.</text>
</comment>
<feature type="compositionally biased region" description="Pro residues" evidence="6">
    <location>
        <begin position="313"/>
        <end position="327"/>
    </location>
</feature>